<dbReference type="InterPro" id="IPR001789">
    <property type="entry name" value="Sig_transdc_resp-reg_receiver"/>
</dbReference>
<feature type="compositionally biased region" description="Pro residues" evidence="3">
    <location>
        <begin position="69"/>
        <end position="85"/>
    </location>
</feature>
<evidence type="ECO:0000313" key="6">
    <source>
        <dbReference type="EMBL" id="RVT86026.1"/>
    </source>
</evidence>
<sequence length="354" mass="37564">MHFDLPALLSEYMLPLLLLVPLAIVVVLIAARSNKDDHWSHSRNDLLGPGRRPESTHRPDGTQRAALPPVRPDLPRTPMPSPFAPAPAPVPVPAAEVAPAPAAPSAAVAAPAPVPPAAPAETAPAKPLFDDDHPATVPGAWDDRPTVPGAWDDRPTEPMDLGPAVTPYLSPSAPVAPASPLLREVTPAADAPPRRRADDRPATPDADSALLLPRRRASDRVDSPAAPAAGPTPILIVDDSAVVRAKLGKLLTSNGYAVTVARHGQEALEAIGQQWFAVMITDLEMPEMDGFELIAHVSGDLRTENLPIVAITGHEALHAQVHDAKGLYGIFKKPWNDREMLQRVAALSVLRPRA</sequence>
<keyword evidence="4" id="KW-0812">Transmembrane</keyword>
<dbReference type="Proteomes" id="UP000288587">
    <property type="component" value="Unassembled WGS sequence"/>
</dbReference>
<evidence type="ECO:0000256" key="1">
    <source>
        <dbReference type="ARBA" id="ARBA00022553"/>
    </source>
</evidence>
<feature type="compositionally biased region" description="Basic and acidic residues" evidence="3">
    <location>
        <begin position="141"/>
        <end position="157"/>
    </location>
</feature>
<dbReference type="InterPro" id="IPR050595">
    <property type="entry name" value="Bact_response_regulator"/>
</dbReference>
<dbReference type="PANTHER" id="PTHR44591">
    <property type="entry name" value="STRESS RESPONSE REGULATOR PROTEIN 1"/>
    <property type="match status" value="1"/>
</dbReference>
<keyword evidence="1 2" id="KW-0597">Phosphoprotein</keyword>
<reference evidence="6 7" key="1">
    <citation type="submission" date="2019-01" db="EMBL/GenBank/DDBJ databases">
        <authorList>
            <person name="Chen W.-M."/>
        </authorList>
    </citation>
    <scope>NUCLEOTIDE SEQUENCE [LARGE SCALE GENOMIC DNA]</scope>
    <source>
        <strain evidence="6 7">CCP-18</strain>
    </source>
</reference>
<dbReference type="EMBL" id="SACM01000002">
    <property type="protein sequence ID" value="RVT86026.1"/>
    <property type="molecule type" value="Genomic_DNA"/>
</dbReference>
<comment type="caution">
    <text evidence="6">The sequence shown here is derived from an EMBL/GenBank/DDBJ whole genome shotgun (WGS) entry which is preliminary data.</text>
</comment>
<feature type="compositionally biased region" description="Low complexity" evidence="3">
    <location>
        <begin position="167"/>
        <end position="191"/>
    </location>
</feature>
<organism evidence="6 7">
    <name type="scientific">Inhella crocodyli</name>
    <dbReference type="NCBI Taxonomy" id="2499851"/>
    <lineage>
        <taxon>Bacteria</taxon>
        <taxon>Pseudomonadati</taxon>
        <taxon>Pseudomonadota</taxon>
        <taxon>Betaproteobacteria</taxon>
        <taxon>Burkholderiales</taxon>
        <taxon>Sphaerotilaceae</taxon>
        <taxon>Inhella</taxon>
    </lineage>
</organism>
<keyword evidence="4" id="KW-1133">Transmembrane helix</keyword>
<dbReference type="Pfam" id="PF00072">
    <property type="entry name" value="Response_reg"/>
    <property type="match status" value="1"/>
</dbReference>
<evidence type="ECO:0000313" key="7">
    <source>
        <dbReference type="Proteomes" id="UP000288587"/>
    </source>
</evidence>
<feature type="region of interest" description="Disordered" evidence="3">
    <location>
        <begin position="37"/>
        <end position="85"/>
    </location>
</feature>
<dbReference type="SMART" id="SM00448">
    <property type="entry name" value="REC"/>
    <property type="match status" value="1"/>
</dbReference>
<evidence type="ECO:0000256" key="4">
    <source>
        <dbReference type="SAM" id="Phobius"/>
    </source>
</evidence>
<dbReference type="RefSeq" id="WP_127682524.1">
    <property type="nucleotide sequence ID" value="NZ_SACM01000002.1"/>
</dbReference>
<dbReference type="Gene3D" id="3.40.50.2300">
    <property type="match status" value="1"/>
</dbReference>
<feature type="transmembrane region" description="Helical" evidence="4">
    <location>
        <begin position="12"/>
        <end position="31"/>
    </location>
</feature>
<keyword evidence="4" id="KW-0472">Membrane</keyword>
<gene>
    <name evidence="6" type="ORF">EOD73_08240</name>
</gene>
<feature type="domain" description="Response regulatory" evidence="5">
    <location>
        <begin position="233"/>
        <end position="348"/>
    </location>
</feature>
<dbReference type="PANTHER" id="PTHR44591:SF3">
    <property type="entry name" value="RESPONSE REGULATORY DOMAIN-CONTAINING PROTEIN"/>
    <property type="match status" value="1"/>
</dbReference>
<evidence type="ECO:0000259" key="5">
    <source>
        <dbReference type="PROSITE" id="PS50110"/>
    </source>
</evidence>
<accession>A0A437LKU7</accession>
<evidence type="ECO:0000256" key="2">
    <source>
        <dbReference type="PROSITE-ProRule" id="PRU00169"/>
    </source>
</evidence>
<dbReference type="CDD" id="cd00156">
    <property type="entry name" value="REC"/>
    <property type="match status" value="1"/>
</dbReference>
<dbReference type="AlphaFoldDB" id="A0A437LKU7"/>
<protein>
    <submittedName>
        <fullName evidence="6">Response regulator</fullName>
    </submittedName>
</protein>
<dbReference type="PROSITE" id="PS50110">
    <property type="entry name" value="RESPONSE_REGULATORY"/>
    <property type="match status" value="1"/>
</dbReference>
<feature type="compositionally biased region" description="Basic and acidic residues" evidence="3">
    <location>
        <begin position="51"/>
        <end position="61"/>
    </location>
</feature>
<proteinExistence type="predicted"/>
<name>A0A437LKU7_9BURK</name>
<feature type="compositionally biased region" description="Basic and acidic residues" evidence="3">
    <location>
        <begin position="192"/>
        <end position="202"/>
    </location>
</feature>
<dbReference type="SUPFAM" id="SSF52172">
    <property type="entry name" value="CheY-like"/>
    <property type="match status" value="1"/>
</dbReference>
<dbReference type="GO" id="GO:0000160">
    <property type="term" value="P:phosphorelay signal transduction system"/>
    <property type="evidence" value="ECO:0007669"/>
    <property type="project" value="InterPro"/>
</dbReference>
<dbReference type="OrthoDB" id="9806105at2"/>
<dbReference type="InterPro" id="IPR011006">
    <property type="entry name" value="CheY-like_superfamily"/>
</dbReference>
<evidence type="ECO:0000256" key="3">
    <source>
        <dbReference type="SAM" id="MobiDB-lite"/>
    </source>
</evidence>
<feature type="region of interest" description="Disordered" evidence="3">
    <location>
        <begin position="107"/>
        <end position="229"/>
    </location>
</feature>
<keyword evidence="7" id="KW-1185">Reference proteome</keyword>
<feature type="modified residue" description="4-aspartylphosphate" evidence="2">
    <location>
        <position position="282"/>
    </location>
</feature>